<dbReference type="GO" id="GO:0006304">
    <property type="term" value="P:DNA modification"/>
    <property type="evidence" value="ECO:0007669"/>
    <property type="project" value="InterPro"/>
</dbReference>
<dbReference type="InterPro" id="IPR006935">
    <property type="entry name" value="Helicase/UvrB_N"/>
</dbReference>
<evidence type="ECO:0000313" key="4">
    <source>
        <dbReference type="Proteomes" id="UP000287352"/>
    </source>
</evidence>
<comment type="caution">
    <text evidence="3">The sequence shown here is derived from an EMBL/GenBank/DDBJ whole genome shotgun (WGS) entry which is preliminary data.</text>
</comment>
<feature type="compositionally biased region" description="Acidic residues" evidence="1">
    <location>
        <begin position="749"/>
        <end position="758"/>
    </location>
</feature>
<reference evidence="4" key="1">
    <citation type="submission" date="2018-12" db="EMBL/GenBank/DDBJ databases">
        <title>Tengunoibacter tsumagoiensis gen. nov., sp. nov., Dictyobacter kobayashii sp. nov., D. alpinus sp. nov., and D. joshuensis sp. nov. and description of Dictyobacteraceae fam. nov. within the order Ktedonobacterales isolated from Tengu-no-mugimeshi.</title>
        <authorList>
            <person name="Wang C.M."/>
            <person name="Zheng Y."/>
            <person name="Sakai Y."/>
            <person name="Toyoda A."/>
            <person name="Minakuchi Y."/>
            <person name="Abe K."/>
            <person name="Yokota A."/>
            <person name="Yabe S."/>
        </authorList>
    </citation>
    <scope>NUCLEOTIDE SEQUENCE [LARGE SCALE GENOMIC DNA]</scope>
    <source>
        <strain evidence="4">Uno3</strain>
    </source>
</reference>
<dbReference type="SUPFAM" id="SSF52540">
    <property type="entry name" value="P-loop containing nucleoside triphosphate hydrolases"/>
    <property type="match status" value="1"/>
</dbReference>
<accession>A0A402A052</accession>
<dbReference type="PANTHER" id="PTHR47396:SF1">
    <property type="entry name" value="ATP-DEPENDENT HELICASE IRC3-RELATED"/>
    <property type="match status" value="1"/>
</dbReference>
<dbReference type="InterPro" id="IPR013670">
    <property type="entry name" value="EcoEI_R_C_dom"/>
</dbReference>
<dbReference type="InterPro" id="IPR001650">
    <property type="entry name" value="Helicase_C-like"/>
</dbReference>
<dbReference type="GO" id="GO:0016787">
    <property type="term" value="F:hydrolase activity"/>
    <property type="evidence" value="ECO:0007669"/>
    <property type="project" value="InterPro"/>
</dbReference>
<dbReference type="InterPro" id="IPR050742">
    <property type="entry name" value="Helicase_Restrict-Modif_Enz"/>
</dbReference>
<dbReference type="CDD" id="cd18032">
    <property type="entry name" value="DEXHc_RE_I_III_res"/>
    <property type="match status" value="1"/>
</dbReference>
<dbReference type="RefSeq" id="WP_161975431.1">
    <property type="nucleotide sequence ID" value="NZ_BIFR01000001.1"/>
</dbReference>
<dbReference type="CDD" id="cd18799">
    <property type="entry name" value="SF2_C_EcoAI-like"/>
    <property type="match status" value="1"/>
</dbReference>
<dbReference type="EMBL" id="BIFR01000001">
    <property type="protein sequence ID" value="GCE12483.1"/>
    <property type="molecule type" value="Genomic_DNA"/>
</dbReference>
<dbReference type="Pfam" id="PF04851">
    <property type="entry name" value="ResIII"/>
    <property type="match status" value="1"/>
</dbReference>
<dbReference type="Gene3D" id="3.40.50.300">
    <property type="entry name" value="P-loop containing nucleotide triphosphate hydrolases"/>
    <property type="match status" value="2"/>
</dbReference>
<gene>
    <name evidence="3" type="ORF">KTT_23420</name>
</gene>
<feature type="region of interest" description="Disordered" evidence="1">
    <location>
        <begin position="795"/>
        <end position="864"/>
    </location>
</feature>
<dbReference type="GO" id="GO:0005829">
    <property type="term" value="C:cytosol"/>
    <property type="evidence" value="ECO:0007669"/>
    <property type="project" value="TreeGrafter"/>
</dbReference>
<proteinExistence type="predicted"/>
<dbReference type="SMART" id="SM00487">
    <property type="entry name" value="DEXDc"/>
    <property type="match status" value="1"/>
</dbReference>
<feature type="compositionally biased region" description="Low complexity" evidence="1">
    <location>
        <begin position="838"/>
        <end position="847"/>
    </location>
</feature>
<protein>
    <recommendedName>
        <fullName evidence="2">Helicase ATP-binding domain-containing protein</fullName>
    </recommendedName>
</protein>
<dbReference type="AlphaFoldDB" id="A0A402A052"/>
<evidence type="ECO:0000256" key="1">
    <source>
        <dbReference type="SAM" id="MobiDB-lite"/>
    </source>
</evidence>
<dbReference type="GO" id="GO:0003677">
    <property type="term" value="F:DNA binding"/>
    <property type="evidence" value="ECO:0007669"/>
    <property type="project" value="InterPro"/>
</dbReference>
<name>A0A402A052_9CHLR</name>
<feature type="region of interest" description="Disordered" evidence="1">
    <location>
        <begin position="744"/>
        <end position="783"/>
    </location>
</feature>
<dbReference type="InterPro" id="IPR014001">
    <property type="entry name" value="Helicase_ATP-bd"/>
</dbReference>
<dbReference type="Pfam" id="PF08463">
    <property type="entry name" value="EcoEI_R_C"/>
    <property type="match status" value="1"/>
</dbReference>
<evidence type="ECO:0000259" key="2">
    <source>
        <dbReference type="PROSITE" id="PS51192"/>
    </source>
</evidence>
<dbReference type="PANTHER" id="PTHR47396">
    <property type="entry name" value="TYPE I RESTRICTION ENZYME ECOKI R PROTEIN"/>
    <property type="match status" value="1"/>
</dbReference>
<dbReference type="Proteomes" id="UP000287352">
    <property type="component" value="Unassembled WGS sequence"/>
</dbReference>
<sequence>MLNSPIPPDIDVTTHLQNVIAGWKGDRLGYQLDRLYQDCLDVVGKDKQLLPLRIMAVKAMDSTQLRQVLRSRSYQIQYGVDPIGRFDAILIPYRVSGIYGFLFAYEEELSVRDQVALFAHAVGHLLHNHSQRLVDNAPSLDPEADEAHTDRLAELRYLDSEQNRNYVDRVILNEFPLLTSLIEVADESPIIQNRAIRQLEPLLRASGWAEDYIKTPYIYTAGRIIPHSQQRGKSLKIDALLRGERLSLPLAAVHFQRDNESILEAERRLRQAARQLCVPFAYLVLQSQSQTVEITEMDWTSGDLVLSQLSYFPEREALVRRWLASQKITDVAARDALAYPYYADPPLRYYQETAVTRAVVATLQAQRGLRERKILLTLATGTGKTRVAFQILWKLKKSFQVKNVLFLADRGYLLDQAQTQTFWPFGDAIKRGLGERDTAHDVLFGTYQWIANPQDEEKRYQTYPPDYFDVIVVDECHRGSAAENSSWRKVLEHFSGAVQIGLTATPLSTKDVQTSHYFGPSLYTYSLSQGINDGYLAPYNVRLIQIGKEEPSTQKRLPQETQETVDEEIVMKTGKVMRQYTQVIAEHLAAYLQRQEHPRDHKTIVFCVNNEHADEMRQRLIEACAGWSRAGDIVRIVNDDGAEGKRDLDAFCSIEKRQPVIVTTSQLLSTGIDVPTCRTIVFARGVGSMVEFKQIIGRGTRLVEETKRWFTILDYAGAIKHFFDPDFDGEPTSIQTEEIDVDAAPAASVDEEPSEQPGEESTPAAGATEVQQEPTPHTEPLPDEQTAAALFGGQIPQATSPGAVSDGKEDYVADTQGGSEKPLLMSGTDKPEAPVEGAQASATTTATFQNSGTESEQEEPVTVCQASCSTTASTASTEPARPVAIAQPVAQADGESVRKARQQTAQEPEPVSHVIQGANGHRFKVVGEKWYELDASGRQLREGTKREFVAQSLRDLVKSPQELYSYWVNGEERKLLIDQLKEDVVGLDTLAAEMNLPEVDYYDLLRHVLFDLPLLTRPERVEQLRSRHPAFIERFAASPLALFVLEGLLEIYSTRPDVNFDSGWLEFVQITPKRTKQELMQEIKRANGGKAYLQTMEELQKLLYEDDQVSIDQ</sequence>
<evidence type="ECO:0000313" key="3">
    <source>
        <dbReference type="EMBL" id="GCE12483.1"/>
    </source>
</evidence>
<feature type="domain" description="Helicase ATP-binding" evidence="2">
    <location>
        <begin position="365"/>
        <end position="524"/>
    </location>
</feature>
<dbReference type="Pfam" id="PF00271">
    <property type="entry name" value="Helicase_C"/>
    <property type="match status" value="1"/>
</dbReference>
<dbReference type="PROSITE" id="PS51192">
    <property type="entry name" value="HELICASE_ATP_BIND_1"/>
    <property type="match status" value="1"/>
</dbReference>
<organism evidence="3 4">
    <name type="scientific">Tengunoibacter tsumagoiensis</name>
    <dbReference type="NCBI Taxonomy" id="2014871"/>
    <lineage>
        <taxon>Bacteria</taxon>
        <taxon>Bacillati</taxon>
        <taxon>Chloroflexota</taxon>
        <taxon>Ktedonobacteria</taxon>
        <taxon>Ktedonobacterales</taxon>
        <taxon>Dictyobacteraceae</taxon>
        <taxon>Tengunoibacter</taxon>
    </lineage>
</organism>
<keyword evidence="4" id="KW-1185">Reference proteome</keyword>
<dbReference type="InterPro" id="IPR027417">
    <property type="entry name" value="P-loop_NTPase"/>
</dbReference>
<dbReference type="GO" id="GO:0005524">
    <property type="term" value="F:ATP binding"/>
    <property type="evidence" value="ECO:0007669"/>
    <property type="project" value="InterPro"/>
</dbReference>
<dbReference type="Gene3D" id="3.90.1570.30">
    <property type="match status" value="1"/>
</dbReference>